<keyword evidence="1" id="KW-1133">Transmembrane helix</keyword>
<feature type="transmembrane region" description="Helical" evidence="1">
    <location>
        <begin position="30"/>
        <end position="48"/>
    </location>
</feature>
<dbReference type="AlphaFoldDB" id="A0A285PDV6"/>
<protein>
    <submittedName>
        <fullName evidence="2">Uncharacterized membrane protein</fullName>
    </submittedName>
</protein>
<evidence type="ECO:0000313" key="2">
    <source>
        <dbReference type="EMBL" id="SNZ19919.1"/>
    </source>
</evidence>
<gene>
    <name evidence="2" type="ORF">SAMN06265368_3015</name>
</gene>
<dbReference type="InterPro" id="IPR019253">
    <property type="entry name" value="DUF2244_TM"/>
</dbReference>
<evidence type="ECO:0000256" key="1">
    <source>
        <dbReference type="SAM" id="Phobius"/>
    </source>
</evidence>
<name>A0A285PDV6_9HYPH</name>
<proteinExistence type="predicted"/>
<dbReference type="EMBL" id="OBEL01000003">
    <property type="protein sequence ID" value="SNZ19919.1"/>
    <property type="molecule type" value="Genomic_DNA"/>
</dbReference>
<keyword evidence="1" id="KW-0812">Transmembrane</keyword>
<feature type="transmembrane region" description="Helical" evidence="1">
    <location>
        <begin position="54"/>
        <end position="71"/>
    </location>
</feature>
<organism evidence="2 3">
    <name type="scientific">Cohaesibacter gelatinilyticus</name>
    <dbReference type="NCBI Taxonomy" id="372072"/>
    <lineage>
        <taxon>Bacteria</taxon>
        <taxon>Pseudomonadati</taxon>
        <taxon>Pseudomonadota</taxon>
        <taxon>Alphaproteobacteria</taxon>
        <taxon>Hyphomicrobiales</taxon>
        <taxon>Cohaesibacteraceae</taxon>
    </lineage>
</organism>
<dbReference type="Pfam" id="PF10003">
    <property type="entry name" value="DUF2244"/>
    <property type="match status" value="1"/>
</dbReference>
<reference evidence="2 3" key="1">
    <citation type="submission" date="2017-09" db="EMBL/GenBank/DDBJ databases">
        <authorList>
            <person name="Ehlers B."/>
            <person name="Leendertz F.H."/>
        </authorList>
    </citation>
    <scope>NUCLEOTIDE SEQUENCE [LARGE SCALE GENOMIC DNA]</scope>
    <source>
        <strain evidence="2 3">DSM 18289</strain>
    </source>
</reference>
<evidence type="ECO:0000313" key="3">
    <source>
        <dbReference type="Proteomes" id="UP000219439"/>
    </source>
</evidence>
<keyword evidence="3" id="KW-1185">Reference proteome</keyword>
<sequence>MSETSKQPENEKIYFHAILHPHRSLGTKGFLILMIFVFVVLLGVSLYFWSLGAWPVIGFAGLDLLALYWAFRINYRDARTRERILLTRESLILTKMPVKGKEVSFQCNPYWARLITEEQDEEGMTRLCLISHGKSLEIGPFLNAPDRESLARALQAALLLVKQPPMPS</sequence>
<dbReference type="InterPro" id="IPR016990">
    <property type="entry name" value="UCP032162_TM"/>
</dbReference>
<dbReference type="Proteomes" id="UP000219439">
    <property type="component" value="Unassembled WGS sequence"/>
</dbReference>
<dbReference type="RefSeq" id="WP_244580109.1">
    <property type="nucleotide sequence ID" value="NZ_OBEL01000003.1"/>
</dbReference>
<dbReference type="PIRSF" id="PIRSF032162">
    <property type="entry name" value="UCP032162_imp"/>
    <property type="match status" value="1"/>
</dbReference>
<accession>A0A285PDV6</accession>
<keyword evidence="1" id="KW-0472">Membrane</keyword>